<reference evidence="3" key="2">
    <citation type="submission" date="2020-02" db="EMBL/GenBank/DDBJ databases">
        <title>Esox lucius (northern pike) genome, fEsoLuc1, primary haplotype.</title>
        <authorList>
            <person name="Myers G."/>
            <person name="Karagic N."/>
            <person name="Meyer A."/>
            <person name="Pippel M."/>
            <person name="Reichard M."/>
            <person name="Winkler S."/>
            <person name="Tracey A."/>
            <person name="Sims Y."/>
            <person name="Howe K."/>
            <person name="Rhie A."/>
            <person name="Formenti G."/>
            <person name="Durbin R."/>
            <person name="Fedrigo O."/>
            <person name="Jarvis E.D."/>
        </authorList>
    </citation>
    <scope>NUCLEOTIDE SEQUENCE [LARGE SCALE GENOMIC DNA]</scope>
</reference>
<proteinExistence type="predicted"/>
<dbReference type="InterPro" id="IPR036179">
    <property type="entry name" value="Ig-like_dom_sf"/>
</dbReference>
<dbReference type="PROSITE" id="PS50835">
    <property type="entry name" value="IG_LIKE"/>
    <property type="match status" value="1"/>
</dbReference>
<evidence type="ECO:0000256" key="1">
    <source>
        <dbReference type="SAM" id="SignalP"/>
    </source>
</evidence>
<dbReference type="Pfam" id="PF07686">
    <property type="entry name" value="V-set"/>
    <property type="match status" value="1"/>
</dbReference>
<dbReference type="AlphaFoldDB" id="A0A3P8Z8Q6"/>
<dbReference type="Ensembl" id="ENSELUT00000043449.3">
    <property type="protein sequence ID" value="ENSELUP00000025186.2"/>
    <property type="gene ID" value="ENSELUG00000023838.3"/>
</dbReference>
<dbReference type="InterPro" id="IPR007110">
    <property type="entry name" value="Ig-like_dom"/>
</dbReference>
<dbReference type="InterPro" id="IPR003599">
    <property type="entry name" value="Ig_sub"/>
</dbReference>
<dbReference type="SUPFAM" id="SSF48726">
    <property type="entry name" value="Immunoglobulin"/>
    <property type="match status" value="2"/>
</dbReference>
<reference evidence="3" key="4">
    <citation type="submission" date="2025-09" db="UniProtKB">
        <authorList>
            <consortium name="Ensembl"/>
        </authorList>
    </citation>
    <scope>IDENTIFICATION</scope>
</reference>
<reference evidence="3" key="3">
    <citation type="submission" date="2025-08" db="UniProtKB">
        <authorList>
            <consortium name="Ensembl"/>
        </authorList>
    </citation>
    <scope>IDENTIFICATION</scope>
</reference>
<feature type="signal peptide" evidence="1">
    <location>
        <begin position="1"/>
        <end position="21"/>
    </location>
</feature>
<dbReference type="CDD" id="cd00096">
    <property type="entry name" value="Ig"/>
    <property type="match status" value="1"/>
</dbReference>
<dbReference type="InterPro" id="IPR013783">
    <property type="entry name" value="Ig-like_fold"/>
</dbReference>
<organism evidence="3 4">
    <name type="scientific">Esox lucius</name>
    <name type="common">Northern pike</name>
    <dbReference type="NCBI Taxonomy" id="8010"/>
    <lineage>
        <taxon>Eukaryota</taxon>
        <taxon>Metazoa</taxon>
        <taxon>Chordata</taxon>
        <taxon>Craniata</taxon>
        <taxon>Vertebrata</taxon>
        <taxon>Euteleostomi</taxon>
        <taxon>Actinopterygii</taxon>
        <taxon>Neopterygii</taxon>
        <taxon>Teleostei</taxon>
        <taxon>Protacanthopterygii</taxon>
        <taxon>Esociformes</taxon>
        <taxon>Esocidae</taxon>
        <taxon>Esox</taxon>
    </lineage>
</organism>
<dbReference type="PANTHER" id="PTHR21063">
    <property type="entry name" value="LFA-3"/>
    <property type="match status" value="1"/>
</dbReference>
<dbReference type="Bgee" id="ENSELUG00000023838">
    <property type="expression patterns" value="Expressed in nose and 9 other cell types or tissues"/>
</dbReference>
<evidence type="ECO:0000313" key="4">
    <source>
        <dbReference type="Proteomes" id="UP000265140"/>
    </source>
</evidence>
<protein>
    <recommendedName>
        <fullName evidence="2">Ig-like domain-containing protein</fullName>
    </recommendedName>
</protein>
<reference evidence="4" key="1">
    <citation type="journal article" date="2014" name="PLoS ONE">
        <title>The genome and linkage map of the northern pike (Esox lucius): conserved synteny revealed between the salmonid sister group and the Neoteleostei.</title>
        <authorList>
            <person name="Rondeau E.B."/>
            <person name="Minkley D.R."/>
            <person name="Leong J.S."/>
            <person name="Messmer A.M."/>
            <person name="Jantzen J.R."/>
            <person name="von Schalburg K.R."/>
            <person name="Lemon C."/>
            <person name="Bird N.H."/>
            <person name="Koop B.F."/>
        </authorList>
    </citation>
    <scope>NUCLEOTIDE SEQUENCE</scope>
</reference>
<dbReference type="OMA" id="KEVKCDY"/>
<name>A0A3P8Z8Q6_ESOLU</name>
<sequence length="238" mass="26824">MLAIDLIQLCICFILVVLGDAQTDVKTVRGIEGQTVTLNTGLTGLQKHMIYWTYDPAGSETIIATLNVRRNRPEYNERLHLDAQSGSLTIKSLTTNDHGLYEMEVIRLQPLTQTFHLIIYAPVSVPNIRCITQSRSVDRLLTKESFSLVCSVKNGRDVILSWYRGEDIINQTSSRDPNITLYLPLEVKEGNETYRCVANNPVSKQTTKLRIEDHCQQHTGTNLGTHFQPGSCMVHQPI</sequence>
<keyword evidence="1" id="KW-0732">Signal</keyword>
<keyword evidence="4" id="KW-1185">Reference proteome</keyword>
<accession>A0A3P8Z8Q6</accession>
<dbReference type="PANTHER" id="PTHR21063:SF4">
    <property type="entry name" value="CD48 ANTIGEN-RELATED"/>
    <property type="match status" value="1"/>
</dbReference>
<evidence type="ECO:0000259" key="2">
    <source>
        <dbReference type="PROSITE" id="PS50835"/>
    </source>
</evidence>
<feature type="chain" id="PRO_5028365642" description="Ig-like domain-containing protein" evidence="1">
    <location>
        <begin position="22"/>
        <end position="238"/>
    </location>
</feature>
<dbReference type="Gene3D" id="2.60.40.10">
    <property type="entry name" value="Immunoglobulins"/>
    <property type="match status" value="2"/>
</dbReference>
<dbReference type="InterPro" id="IPR013106">
    <property type="entry name" value="Ig_V-set"/>
</dbReference>
<evidence type="ECO:0000313" key="3">
    <source>
        <dbReference type="Ensembl" id="ENSELUP00000025186.2"/>
    </source>
</evidence>
<dbReference type="GeneTree" id="ENSGT01050000244806"/>
<dbReference type="Proteomes" id="UP000265140">
    <property type="component" value="Chromosome 25"/>
</dbReference>
<dbReference type="SMART" id="SM00409">
    <property type="entry name" value="IG"/>
    <property type="match status" value="2"/>
</dbReference>
<dbReference type="Pfam" id="PF13895">
    <property type="entry name" value="Ig_2"/>
    <property type="match status" value="1"/>
</dbReference>
<feature type="domain" description="Ig-like" evidence="2">
    <location>
        <begin position="126"/>
        <end position="212"/>
    </location>
</feature>